<dbReference type="GO" id="GO:0009007">
    <property type="term" value="F:site-specific DNA-methyltransferase (adenine-specific) activity"/>
    <property type="evidence" value="ECO:0007669"/>
    <property type="project" value="UniProtKB-EC"/>
</dbReference>
<dbReference type="InterPro" id="IPR029063">
    <property type="entry name" value="SAM-dependent_MTases_sf"/>
</dbReference>
<dbReference type="EMBL" id="JPGN01000014">
    <property type="protein sequence ID" value="KFI20614.1"/>
    <property type="molecule type" value="Genomic_DNA"/>
</dbReference>
<comment type="caution">
    <text evidence="8">The sequence shown here is derived from an EMBL/GenBank/DDBJ whole genome shotgun (WGS) entry which is preliminary data.</text>
</comment>
<comment type="similarity">
    <text evidence="1">Belongs to the N(4)/N(6)-methyltransferase family.</text>
</comment>
<dbReference type="HOGENOM" id="CLU_1164898_0_0_6"/>
<comment type="catalytic activity">
    <reaction evidence="6">
        <text>a 2'-deoxyadenosine in DNA + S-adenosyl-L-methionine = an N(6)-methyl-2'-deoxyadenosine in DNA + S-adenosyl-L-homocysteine + H(+)</text>
        <dbReference type="Rhea" id="RHEA:15197"/>
        <dbReference type="Rhea" id="RHEA-COMP:12418"/>
        <dbReference type="Rhea" id="RHEA-COMP:12419"/>
        <dbReference type="ChEBI" id="CHEBI:15378"/>
        <dbReference type="ChEBI" id="CHEBI:57856"/>
        <dbReference type="ChEBI" id="CHEBI:59789"/>
        <dbReference type="ChEBI" id="CHEBI:90615"/>
        <dbReference type="ChEBI" id="CHEBI:90616"/>
        <dbReference type="EC" id="2.1.1.72"/>
    </reaction>
</comment>
<reference evidence="8 9" key="1">
    <citation type="submission" date="2014-07" db="EMBL/GenBank/DDBJ databases">
        <title>Comparative analysis of Nitrosococcus oceani genome inventories of strains from Pacific and Atlantic gyres.</title>
        <authorList>
            <person name="Lim C.K."/>
            <person name="Wang L."/>
            <person name="Sayavedra-Soto L.A."/>
            <person name="Klotz M.G."/>
        </authorList>
    </citation>
    <scope>NUCLEOTIDE SEQUENCE [LARGE SCALE GENOMIC DNA]</scope>
    <source>
        <strain evidence="8 9">C-27</strain>
    </source>
</reference>
<dbReference type="SUPFAM" id="SSF53335">
    <property type="entry name" value="S-adenosyl-L-methionine-dependent methyltransferases"/>
    <property type="match status" value="1"/>
</dbReference>
<evidence type="ECO:0000256" key="4">
    <source>
        <dbReference type="ARBA" id="ARBA00022679"/>
    </source>
</evidence>
<feature type="domain" description="DNA methylase N-4/N-6" evidence="7">
    <location>
        <begin position="83"/>
        <end position="231"/>
    </location>
</feature>
<organism evidence="8 9">
    <name type="scientific">Nitrosococcus oceani C-27</name>
    <dbReference type="NCBI Taxonomy" id="314279"/>
    <lineage>
        <taxon>Bacteria</taxon>
        <taxon>Pseudomonadati</taxon>
        <taxon>Pseudomonadota</taxon>
        <taxon>Gammaproteobacteria</taxon>
        <taxon>Chromatiales</taxon>
        <taxon>Chromatiaceae</taxon>
        <taxon>Nitrosococcus</taxon>
    </lineage>
</organism>
<dbReference type="EC" id="2.1.1.72" evidence="2"/>
<evidence type="ECO:0000313" key="8">
    <source>
        <dbReference type="EMBL" id="KFI20614.1"/>
    </source>
</evidence>
<dbReference type="Proteomes" id="UP000028839">
    <property type="component" value="Unassembled WGS sequence"/>
</dbReference>
<dbReference type="Gene3D" id="3.40.50.150">
    <property type="entry name" value="Vaccinia Virus protein VP39"/>
    <property type="match status" value="1"/>
</dbReference>
<sequence>MSVYSHARGIGDLPSVSEKKSIPFDRKIKMDGLKFLGRLVDNSVPAAFFDPQYRGVMDKLKYGNEGSRQQLRAQMKQMPEETIFDFVSEIARVLCPSGHLFLWIDKFHLCEGTSSWFDGTPMKTVDLITWDKERIGMGYRSRRKAEYLLVAQKKPVRAKGVWTNHSIPDVYQEKFQRDMSFAHPKPIGLQAKLIDAVTNSGDVVIDPAAGSFSVLAAAQQTGRKFLGCDIALGEFEWS</sequence>
<evidence type="ECO:0000313" key="9">
    <source>
        <dbReference type="Proteomes" id="UP000028839"/>
    </source>
</evidence>
<keyword evidence="4" id="KW-0808">Transferase</keyword>
<evidence type="ECO:0000259" key="7">
    <source>
        <dbReference type="Pfam" id="PF01555"/>
    </source>
</evidence>
<dbReference type="InterPro" id="IPR002941">
    <property type="entry name" value="DNA_methylase_N4/N6"/>
</dbReference>
<dbReference type="PRINTS" id="PR00506">
    <property type="entry name" value="D21N6MTFRASE"/>
</dbReference>
<name>A0A0E2Z5A0_9GAMM</name>
<dbReference type="Pfam" id="PF01555">
    <property type="entry name" value="N6_N4_Mtase"/>
    <property type="match status" value="1"/>
</dbReference>
<keyword evidence="3 8" id="KW-0489">Methyltransferase</keyword>
<evidence type="ECO:0000256" key="6">
    <source>
        <dbReference type="ARBA" id="ARBA00047942"/>
    </source>
</evidence>
<evidence type="ECO:0000256" key="3">
    <source>
        <dbReference type="ARBA" id="ARBA00022603"/>
    </source>
</evidence>
<proteinExistence type="inferred from homology"/>
<accession>A0A0E2Z5A0</accession>
<dbReference type="OrthoDB" id="9816043at2"/>
<evidence type="ECO:0000256" key="5">
    <source>
        <dbReference type="ARBA" id="ARBA00022691"/>
    </source>
</evidence>
<dbReference type="InterPro" id="IPR002295">
    <property type="entry name" value="N4/N6-MTase_EcoPI_Mod-like"/>
</dbReference>
<protein>
    <recommendedName>
        <fullName evidence="2">site-specific DNA-methyltransferase (adenine-specific)</fullName>
        <ecNumber evidence="2">2.1.1.72</ecNumber>
    </recommendedName>
</protein>
<dbReference type="GO" id="GO:0003677">
    <property type="term" value="F:DNA binding"/>
    <property type="evidence" value="ECO:0007669"/>
    <property type="project" value="InterPro"/>
</dbReference>
<dbReference type="GO" id="GO:0008170">
    <property type="term" value="F:N-methyltransferase activity"/>
    <property type="evidence" value="ECO:0007669"/>
    <property type="project" value="InterPro"/>
</dbReference>
<keyword evidence="5" id="KW-0949">S-adenosyl-L-methionine</keyword>
<gene>
    <name evidence="8" type="ORF">IB75_02160</name>
</gene>
<dbReference type="GO" id="GO:0032259">
    <property type="term" value="P:methylation"/>
    <property type="evidence" value="ECO:0007669"/>
    <property type="project" value="UniProtKB-KW"/>
</dbReference>
<evidence type="ECO:0000256" key="1">
    <source>
        <dbReference type="ARBA" id="ARBA00006594"/>
    </source>
</evidence>
<evidence type="ECO:0000256" key="2">
    <source>
        <dbReference type="ARBA" id="ARBA00011900"/>
    </source>
</evidence>
<dbReference type="AlphaFoldDB" id="A0A0E2Z5A0"/>